<dbReference type="AlphaFoldDB" id="A0A0F4GXB3"/>
<sequence>MANLIDSMANLKTAVTVHIPYETAVALLRATTDSVAATDLRTAGLAVLEAVQAQSSNRTVRQDVQPRAPYYDQHHKATDQDQEIFTVQVLSLLGRRTNLKVNRQTTVLKLKSLLQDQEGIPPDQMRFIFGGKQLPDVLSMQELEIGPGSVIHVVLRCRGS</sequence>
<dbReference type="SUPFAM" id="SSF54236">
    <property type="entry name" value="Ubiquitin-like"/>
    <property type="match status" value="1"/>
</dbReference>
<dbReference type="EMBL" id="LAFY01000254">
    <property type="protein sequence ID" value="KJY02065.1"/>
    <property type="molecule type" value="Genomic_DNA"/>
</dbReference>
<dbReference type="SMART" id="SM00213">
    <property type="entry name" value="UBQ"/>
    <property type="match status" value="1"/>
</dbReference>
<dbReference type="PRINTS" id="PR00348">
    <property type="entry name" value="UBIQUITIN"/>
</dbReference>
<protein>
    <recommendedName>
        <fullName evidence="1">Ubiquitin-like domain-containing protein</fullName>
    </recommendedName>
</protein>
<dbReference type="InterPro" id="IPR050158">
    <property type="entry name" value="Ubiquitin_ubiquitin-like"/>
</dbReference>
<gene>
    <name evidence="2" type="ORF">TI39_contig262g00008</name>
</gene>
<dbReference type="Pfam" id="PF00240">
    <property type="entry name" value="ubiquitin"/>
    <property type="match status" value="1"/>
</dbReference>
<name>A0A0F4GXB3_9PEZI</name>
<dbReference type="OrthoDB" id="428577at2759"/>
<dbReference type="InterPro" id="IPR019956">
    <property type="entry name" value="Ubiquitin_dom"/>
</dbReference>
<evidence type="ECO:0000313" key="2">
    <source>
        <dbReference type="EMBL" id="KJY02065.1"/>
    </source>
</evidence>
<organism evidence="2 3">
    <name type="scientific">Zymoseptoria brevis</name>
    <dbReference type="NCBI Taxonomy" id="1047168"/>
    <lineage>
        <taxon>Eukaryota</taxon>
        <taxon>Fungi</taxon>
        <taxon>Dikarya</taxon>
        <taxon>Ascomycota</taxon>
        <taxon>Pezizomycotina</taxon>
        <taxon>Dothideomycetes</taxon>
        <taxon>Dothideomycetidae</taxon>
        <taxon>Mycosphaerellales</taxon>
        <taxon>Mycosphaerellaceae</taxon>
        <taxon>Zymoseptoria</taxon>
    </lineage>
</organism>
<dbReference type="InterPro" id="IPR000626">
    <property type="entry name" value="Ubiquitin-like_dom"/>
</dbReference>
<comment type="caution">
    <text evidence="2">The sequence shown here is derived from an EMBL/GenBank/DDBJ whole genome shotgun (WGS) entry which is preliminary data.</text>
</comment>
<dbReference type="Gene3D" id="3.10.20.90">
    <property type="entry name" value="Phosphatidylinositol 3-kinase Catalytic Subunit, Chain A, domain 1"/>
    <property type="match status" value="1"/>
</dbReference>
<keyword evidence="3" id="KW-1185">Reference proteome</keyword>
<feature type="domain" description="Ubiquitin-like" evidence="1">
    <location>
        <begin position="85"/>
        <end position="160"/>
    </location>
</feature>
<reference evidence="2 3" key="1">
    <citation type="submission" date="2015-03" db="EMBL/GenBank/DDBJ databases">
        <title>RNA-seq based gene annotation and comparative genomics of four Zymoseptoria species reveal species-specific pathogenicity related genes and transposable element activity.</title>
        <authorList>
            <person name="Grandaubert J."/>
            <person name="Bhattacharyya A."/>
            <person name="Stukenbrock E.H."/>
        </authorList>
    </citation>
    <scope>NUCLEOTIDE SEQUENCE [LARGE SCALE GENOMIC DNA]</scope>
    <source>
        <strain evidence="2 3">Zb18110</strain>
    </source>
</reference>
<dbReference type="Proteomes" id="UP000033647">
    <property type="component" value="Unassembled WGS sequence"/>
</dbReference>
<dbReference type="InterPro" id="IPR029071">
    <property type="entry name" value="Ubiquitin-like_domsf"/>
</dbReference>
<accession>A0A0F4GXB3</accession>
<proteinExistence type="predicted"/>
<dbReference type="STRING" id="1047168.A0A0F4GXB3"/>
<dbReference type="PANTHER" id="PTHR10666">
    <property type="entry name" value="UBIQUITIN"/>
    <property type="match status" value="1"/>
</dbReference>
<evidence type="ECO:0000259" key="1">
    <source>
        <dbReference type="PROSITE" id="PS50053"/>
    </source>
</evidence>
<evidence type="ECO:0000313" key="3">
    <source>
        <dbReference type="Proteomes" id="UP000033647"/>
    </source>
</evidence>
<dbReference type="PROSITE" id="PS50053">
    <property type="entry name" value="UBIQUITIN_2"/>
    <property type="match status" value="1"/>
</dbReference>